<feature type="chain" id="PRO_5022670384" evidence="7">
    <location>
        <begin position="21"/>
        <end position="677"/>
    </location>
</feature>
<dbReference type="GO" id="GO:0008235">
    <property type="term" value="F:metalloexopeptidase activity"/>
    <property type="evidence" value="ECO:0007669"/>
    <property type="project" value="InterPro"/>
</dbReference>
<organism evidence="9 12">
    <name type="scientific">Myxococcus fulvus</name>
    <dbReference type="NCBI Taxonomy" id="33"/>
    <lineage>
        <taxon>Bacteria</taxon>
        <taxon>Pseudomonadati</taxon>
        <taxon>Myxococcota</taxon>
        <taxon>Myxococcia</taxon>
        <taxon>Myxococcales</taxon>
        <taxon>Cystobacterineae</taxon>
        <taxon>Myxococcaceae</taxon>
        <taxon>Myxococcus</taxon>
    </lineage>
</organism>
<evidence type="ECO:0000313" key="12">
    <source>
        <dbReference type="Proteomes" id="UP000321514"/>
    </source>
</evidence>
<dbReference type="SUPFAM" id="SSF53187">
    <property type="entry name" value="Zn-dependent exopeptidases"/>
    <property type="match status" value="1"/>
</dbReference>
<evidence type="ECO:0000256" key="7">
    <source>
        <dbReference type="SAM" id="SignalP"/>
    </source>
</evidence>
<evidence type="ECO:0000256" key="6">
    <source>
        <dbReference type="ARBA" id="ARBA00022833"/>
    </source>
</evidence>
<keyword evidence="5" id="KW-0378">Hydrolase</keyword>
<feature type="domain" description="Peptidase M28" evidence="8">
    <location>
        <begin position="197"/>
        <end position="392"/>
    </location>
</feature>
<dbReference type="EMBL" id="BJXR01000034">
    <property type="protein sequence ID" value="GEN09686.1"/>
    <property type="molecule type" value="Genomic_DNA"/>
</dbReference>
<evidence type="ECO:0000313" key="9">
    <source>
        <dbReference type="EMBL" id="GEN09686.1"/>
    </source>
</evidence>
<dbReference type="Gene3D" id="3.40.630.10">
    <property type="entry name" value="Zn peptidases"/>
    <property type="match status" value="1"/>
</dbReference>
<dbReference type="Proteomes" id="UP000321514">
    <property type="component" value="Unassembled WGS sequence"/>
</dbReference>
<keyword evidence="1 10" id="KW-0031">Aminopeptidase</keyword>
<dbReference type="GO" id="GO:0004177">
    <property type="term" value="F:aminopeptidase activity"/>
    <property type="evidence" value="ECO:0007669"/>
    <property type="project" value="UniProtKB-KW"/>
</dbReference>
<reference evidence="9 12" key="2">
    <citation type="submission" date="2019-07" db="EMBL/GenBank/DDBJ databases">
        <title>Whole genome shotgun sequence of Myxococcus fulvus NBRC 100333.</title>
        <authorList>
            <person name="Hosoyama A."/>
            <person name="Uohara A."/>
            <person name="Ohji S."/>
            <person name="Ichikawa N."/>
        </authorList>
    </citation>
    <scope>NUCLEOTIDE SEQUENCE [LARGE SCALE GENOMIC DNA]</scope>
    <source>
        <strain evidence="9 12">NBRC 100333</strain>
    </source>
</reference>
<dbReference type="RefSeq" id="WP_074957600.1">
    <property type="nucleotide sequence ID" value="NZ_BJXR01000034.1"/>
</dbReference>
<protein>
    <submittedName>
        <fullName evidence="10">Leucyl aminopeptidase</fullName>
    </submittedName>
</protein>
<dbReference type="Gene3D" id="2.60.40.10">
    <property type="entry name" value="Immunoglobulins"/>
    <property type="match status" value="1"/>
</dbReference>
<dbReference type="Pfam" id="PF04389">
    <property type="entry name" value="Peptidase_M28"/>
    <property type="match status" value="1"/>
</dbReference>
<evidence type="ECO:0000256" key="5">
    <source>
        <dbReference type="ARBA" id="ARBA00022801"/>
    </source>
</evidence>
<evidence type="ECO:0000313" key="11">
    <source>
        <dbReference type="Proteomes" id="UP000183760"/>
    </source>
</evidence>
<keyword evidence="3" id="KW-0479">Metal-binding</keyword>
<evidence type="ECO:0000256" key="3">
    <source>
        <dbReference type="ARBA" id="ARBA00022723"/>
    </source>
</evidence>
<dbReference type="AlphaFoldDB" id="A0A511T687"/>
<keyword evidence="4 7" id="KW-0732">Signal</keyword>
<gene>
    <name evidence="9" type="ORF">MFU01_47230</name>
    <name evidence="10" type="ORF">SAMN05443572_109338</name>
</gene>
<sequence length="677" mass="70383">MHMKRLGSLALMLGCVSAYAKAPEREVWITLGADAVTEVNAAFIVAGERIPALAGRKGDVVAMKLPESRIDLVSEVMHEKLKRCGGFLYHETEADALAELSVEGAPALAPSLAVTYSLDKAPVVNTLIGGMAAANIHGNIEYLSTEFPTRYYTSPHGVAAATWVRNLWAGYAGARAQTGGDVTVELFTHALWAQPSVILTIKGTQQVPAGDEEIVVLGGHLDSTNLSGSAAPGADDNASGISTLSEVIRVAMASNYQPLRTVKFMAYAAEEVGLRGSKEIADKAKNEGDKVVGVLQLDMTNYKGSVADVVLMTDFTNAAQNAFIGSLISTYVAGVQQATSACGYGCSDHASWNAAGFAASIPFEAMMGQHNSTIHTANDTLAVSNNNANHALKFAKVAGAYMVELAKGTATLSDPVAPTVALTAPTTGTTVSGTVTASATAQDNQGISRVEFLVDGAVVGTATTSPYSIAWNTAVIANGSHSVVARAYDLIGNTADSAPVTVTTSNSSGNAIFDPVLRVPRCANVSNMCDSTTLLVGRASLGPEANGPNTVNNSCADGINGTFHFDESNDRIKVSTVSGNPFAAGETVLIEATVWALAARPDKLDLYHAPNASSPVWTKITTLAPPAGGQHTLSATFTLPAGTNQVVRARFRKQGSAQPCYAGAYDDHDDIVFAVSP</sequence>
<comment type="caution">
    <text evidence="9">The sequence shown here is derived from an EMBL/GenBank/DDBJ whole genome shotgun (WGS) entry which is preliminary data.</text>
</comment>
<dbReference type="PANTHER" id="PTHR12147">
    <property type="entry name" value="METALLOPEPTIDASE M28 FAMILY MEMBER"/>
    <property type="match status" value="1"/>
</dbReference>
<reference evidence="10 11" key="1">
    <citation type="submission" date="2016-10" db="EMBL/GenBank/DDBJ databases">
        <authorList>
            <person name="Varghese N."/>
            <person name="Submissions S."/>
        </authorList>
    </citation>
    <scope>NUCLEOTIDE SEQUENCE [LARGE SCALE GENOMIC DNA]</scope>
    <source>
        <strain evidence="10 11">DSM 16525</strain>
    </source>
</reference>
<accession>A0A511T687</accession>
<keyword evidence="11" id="KW-1185">Reference proteome</keyword>
<evidence type="ECO:0000313" key="10">
    <source>
        <dbReference type="EMBL" id="SEU33660.1"/>
    </source>
</evidence>
<name>A0A511T687_MYXFU</name>
<evidence type="ECO:0000256" key="2">
    <source>
        <dbReference type="ARBA" id="ARBA00022670"/>
    </source>
</evidence>
<evidence type="ECO:0000256" key="4">
    <source>
        <dbReference type="ARBA" id="ARBA00022729"/>
    </source>
</evidence>
<dbReference type="PANTHER" id="PTHR12147:SF56">
    <property type="entry name" value="AMINOPEPTIDASE YDR415C-RELATED"/>
    <property type="match status" value="1"/>
</dbReference>
<dbReference type="InterPro" id="IPR013783">
    <property type="entry name" value="Ig-like_fold"/>
</dbReference>
<evidence type="ECO:0000259" key="8">
    <source>
        <dbReference type="Pfam" id="PF04389"/>
    </source>
</evidence>
<dbReference type="STRING" id="1334629.MFUL124B02_17395"/>
<dbReference type="InterPro" id="IPR045175">
    <property type="entry name" value="M28_fam"/>
</dbReference>
<evidence type="ECO:0000256" key="1">
    <source>
        <dbReference type="ARBA" id="ARBA00022438"/>
    </source>
</evidence>
<dbReference type="Pfam" id="PF17957">
    <property type="entry name" value="Big_7"/>
    <property type="match status" value="1"/>
</dbReference>
<dbReference type="OrthoDB" id="9789219at2"/>
<dbReference type="InterPro" id="IPR007484">
    <property type="entry name" value="Peptidase_M28"/>
</dbReference>
<proteinExistence type="predicted"/>
<keyword evidence="2" id="KW-0645">Protease</keyword>
<dbReference type="EMBL" id="FOIB01000009">
    <property type="protein sequence ID" value="SEU33660.1"/>
    <property type="molecule type" value="Genomic_DNA"/>
</dbReference>
<keyword evidence="6" id="KW-0862">Zinc</keyword>
<dbReference type="GO" id="GO:0006508">
    <property type="term" value="P:proteolysis"/>
    <property type="evidence" value="ECO:0007669"/>
    <property type="project" value="UniProtKB-KW"/>
</dbReference>
<dbReference type="GO" id="GO:0046872">
    <property type="term" value="F:metal ion binding"/>
    <property type="evidence" value="ECO:0007669"/>
    <property type="project" value="UniProtKB-KW"/>
</dbReference>
<feature type="signal peptide" evidence="7">
    <location>
        <begin position="1"/>
        <end position="20"/>
    </location>
</feature>
<dbReference type="Proteomes" id="UP000183760">
    <property type="component" value="Unassembled WGS sequence"/>
</dbReference>